<gene>
    <name evidence="2" type="primary">g1237</name>
    <name evidence="2" type="ORF">VP750_LOCUS1068</name>
</gene>
<dbReference type="EMBL" id="CAXHTA020000002">
    <property type="protein sequence ID" value="CAL5219409.1"/>
    <property type="molecule type" value="Genomic_DNA"/>
</dbReference>
<dbReference type="InterPro" id="IPR036890">
    <property type="entry name" value="HATPase_C_sf"/>
</dbReference>
<comment type="caution">
    <text evidence="2">The sequence shown here is derived from an EMBL/GenBank/DDBJ whole genome shotgun (WGS) entry which is preliminary data.</text>
</comment>
<reference evidence="2 3" key="1">
    <citation type="submission" date="2024-06" db="EMBL/GenBank/DDBJ databases">
        <authorList>
            <person name="Kraege A."/>
            <person name="Thomma B."/>
        </authorList>
    </citation>
    <scope>NUCLEOTIDE SEQUENCE [LARGE SCALE GENOMIC DNA]</scope>
</reference>
<dbReference type="PANTHER" id="PTHR48206">
    <property type="entry name" value="CHLOROPLAST SENSOR KINASE, CHLOROPLASTIC"/>
    <property type="match status" value="1"/>
</dbReference>
<sequence length="566" mass="60102">MTSAVPGKTTRSPIGHLRPVRGRRHTRNAQITAFKYQDPASIAEVTRVTSKASKGPIGVTLDSQPAFSEDFRDLVHTQLSLLLEILRQPQWQATLFARAPQSFSTGELDLLRISSAGPGLCECRDSHLLLAHTDDGEDTLARAQVIEVSDEAIVLPLAHQESLVGLLFIEGSASPAMPALTELTAEALSSSTALSRARQHRILQALGEEGFRQLRQAAQVLSLACSLDQRAGLQRSRDAAKSQHISGLVEQARGPLSALRTLGAMLVPRTQDVNRDVADGIVVQGNRLQDLVVELQMALKPSALMQTALLPPVAALKEAHLEPQECDVGEVLHRVARSMQDTCHSMGVVLDLPVQLAASSTGLLPASQSAKAPVASSKAALLPSTMQKRSLQWTDSKANSSSSAGVSAPALLPPPSRSALAQQRRPVVPGLRACVNSEVLHSILSCSLDSALQRTPRGGVIRLHLQYLGEGIQIQISDCGQEMAEHLDMLLQSSAAAHAEPAQETDTSAEAAMQRIAQGLPTGSGIVALAVANSQAHAAGCHIRIEPRQSADCNVGTTVSLWLPAP</sequence>
<evidence type="ECO:0000313" key="3">
    <source>
        <dbReference type="Proteomes" id="UP001497392"/>
    </source>
</evidence>
<feature type="compositionally biased region" description="Low complexity" evidence="1">
    <location>
        <begin position="396"/>
        <end position="410"/>
    </location>
</feature>
<organism evidence="2 3">
    <name type="scientific">Coccomyxa viridis</name>
    <dbReference type="NCBI Taxonomy" id="1274662"/>
    <lineage>
        <taxon>Eukaryota</taxon>
        <taxon>Viridiplantae</taxon>
        <taxon>Chlorophyta</taxon>
        <taxon>core chlorophytes</taxon>
        <taxon>Trebouxiophyceae</taxon>
        <taxon>Trebouxiophyceae incertae sedis</taxon>
        <taxon>Coccomyxaceae</taxon>
        <taxon>Coccomyxa</taxon>
    </lineage>
</organism>
<accession>A0ABP1FLD9</accession>
<dbReference type="InterPro" id="IPR053334">
    <property type="entry name" value="Chloroplast_Sensor_Kinase"/>
</dbReference>
<name>A0ABP1FLD9_9CHLO</name>
<dbReference type="Gene3D" id="3.30.565.10">
    <property type="entry name" value="Histidine kinase-like ATPase, C-terminal domain"/>
    <property type="match status" value="1"/>
</dbReference>
<evidence type="ECO:0000256" key="1">
    <source>
        <dbReference type="SAM" id="MobiDB-lite"/>
    </source>
</evidence>
<keyword evidence="3" id="KW-1185">Reference proteome</keyword>
<feature type="region of interest" description="Disordered" evidence="1">
    <location>
        <begin position="391"/>
        <end position="418"/>
    </location>
</feature>
<dbReference type="SUPFAM" id="SSF55874">
    <property type="entry name" value="ATPase domain of HSP90 chaperone/DNA topoisomerase II/histidine kinase"/>
    <property type="match status" value="1"/>
</dbReference>
<proteinExistence type="predicted"/>
<dbReference type="PANTHER" id="PTHR48206:SF1">
    <property type="entry name" value="CHLOROPLAST SENSOR KINASE, CHLOROPLASTIC"/>
    <property type="match status" value="1"/>
</dbReference>
<dbReference type="Proteomes" id="UP001497392">
    <property type="component" value="Unassembled WGS sequence"/>
</dbReference>
<evidence type="ECO:0000313" key="2">
    <source>
        <dbReference type="EMBL" id="CAL5219409.1"/>
    </source>
</evidence>
<protein>
    <submittedName>
        <fullName evidence="2">G1237 protein</fullName>
    </submittedName>
</protein>